<accession>J3NYW7</accession>
<dbReference type="GeneID" id="20346927"/>
<dbReference type="EnsemblFungi" id="EJT76550">
    <property type="protein sequence ID" value="EJT76550"/>
    <property type="gene ID" value="GGTG_06469"/>
</dbReference>
<evidence type="ECO:0000313" key="1">
    <source>
        <dbReference type="EMBL" id="EJT76550.1"/>
    </source>
</evidence>
<reference evidence="2" key="4">
    <citation type="journal article" date="2015" name="G3 (Bethesda)">
        <title>Genome sequences of three phytopathogenic species of the Magnaporthaceae family of fungi.</title>
        <authorList>
            <person name="Okagaki L.H."/>
            <person name="Nunes C.C."/>
            <person name="Sailsbery J."/>
            <person name="Clay B."/>
            <person name="Brown D."/>
            <person name="John T."/>
            <person name="Oh Y."/>
            <person name="Young N."/>
            <person name="Fitzgerald M."/>
            <person name="Haas B.J."/>
            <person name="Zeng Q."/>
            <person name="Young S."/>
            <person name="Adiconis X."/>
            <person name="Fan L."/>
            <person name="Levin J.Z."/>
            <person name="Mitchell T.K."/>
            <person name="Okubara P.A."/>
            <person name="Farman M.L."/>
            <person name="Kohn L.M."/>
            <person name="Birren B."/>
            <person name="Ma L.-J."/>
            <person name="Dean R.A."/>
        </authorList>
    </citation>
    <scope>NUCLEOTIDE SEQUENCE</scope>
    <source>
        <strain evidence="2">R3-111a-1</strain>
    </source>
</reference>
<evidence type="ECO:0000313" key="2">
    <source>
        <dbReference type="EnsemblFungi" id="EJT76550"/>
    </source>
</evidence>
<protein>
    <submittedName>
        <fullName evidence="1 2">Uncharacterized protein</fullName>
    </submittedName>
</protein>
<keyword evidence="3" id="KW-1185">Reference proteome</keyword>
<reference evidence="1" key="2">
    <citation type="submission" date="2010-07" db="EMBL/GenBank/DDBJ databases">
        <authorList>
            <consortium name="The Broad Institute Genome Sequencing Platform"/>
            <consortium name="Broad Institute Genome Sequencing Center for Infectious Disease"/>
            <person name="Ma L.-J."/>
            <person name="Dead R."/>
            <person name="Young S."/>
            <person name="Zeng Q."/>
            <person name="Koehrsen M."/>
            <person name="Alvarado L."/>
            <person name="Berlin A."/>
            <person name="Chapman S.B."/>
            <person name="Chen Z."/>
            <person name="Freedman E."/>
            <person name="Gellesch M."/>
            <person name="Goldberg J."/>
            <person name="Griggs A."/>
            <person name="Gujja S."/>
            <person name="Heilman E.R."/>
            <person name="Heiman D."/>
            <person name="Hepburn T."/>
            <person name="Howarth C."/>
            <person name="Jen D."/>
            <person name="Larson L."/>
            <person name="Mehta T."/>
            <person name="Neiman D."/>
            <person name="Pearson M."/>
            <person name="Roberts A."/>
            <person name="Saif S."/>
            <person name="Shea T."/>
            <person name="Shenoy N."/>
            <person name="Sisk P."/>
            <person name="Stolte C."/>
            <person name="Sykes S."/>
            <person name="Walk T."/>
            <person name="White J."/>
            <person name="Yandava C."/>
            <person name="Haas B."/>
            <person name="Nusbaum C."/>
            <person name="Birren B."/>
        </authorList>
    </citation>
    <scope>NUCLEOTIDE SEQUENCE</scope>
    <source>
        <strain evidence="1">R3-111a-1</strain>
    </source>
</reference>
<sequence>MVREGLPYRGSIDFTFDLEMPLQFHSKEAPLPCRETLDEFAPINAHFSTQIHVFFTAVHEFEQLSTSAPGQGDDYIRAEGLTATIRVGKQSFDRYKSCERRYYHHRLLTLSGGLVDSLLELLCVTGLRLFHRRNGSDHPASNVRPVSPRVFLRLATRPPNLRRIELPWLLTEHMPVRWEQRELRHYTRPWAGPWRDVRREFRAAVDDLHTRLPESVVGMRLWCWRPDIYSCDDQTRQLPNLTGDDGEEDPVSAALRTLAARLEELDARATLTPDLFRQPVAPDGTWYFAGPRGEDPLGAEGGFAVGEQHYPPAVASAEDDEIGDPWPKVEGCLEDERAWDQFRTVPKRDKIKPLLLAFAAALQGMPALEEAELFARLCWRPSEKRLDEYQGASGEGVPYDEEVLHFRWQVKYVLGAHGEKGLLTWQVGDWRPHERVSQAFEAVGGKDGIRLNGSLLSYRGPREG</sequence>
<dbReference type="EMBL" id="GL385397">
    <property type="protein sequence ID" value="EJT76550.1"/>
    <property type="molecule type" value="Genomic_DNA"/>
</dbReference>
<dbReference type="RefSeq" id="XP_009222550.1">
    <property type="nucleotide sequence ID" value="XM_009224286.1"/>
</dbReference>
<dbReference type="VEuPathDB" id="FungiDB:GGTG_06469"/>
<dbReference type="OrthoDB" id="5985073at2759"/>
<reference evidence="2" key="5">
    <citation type="submission" date="2018-04" db="UniProtKB">
        <authorList>
            <consortium name="EnsemblFungi"/>
        </authorList>
    </citation>
    <scope>IDENTIFICATION</scope>
    <source>
        <strain evidence="2">R3-111a-1</strain>
    </source>
</reference>
<evidence type="ECO:0000313" key="3">
    <source>
        <dbReference type="Proteomes" id="UP000006039"/>
    </source>
</evidence>
<dbReference type="eggNOG" id="ENOG502SJA7">
    <property type="taxonomic scope" value="Eukaryota"/>
</dbReference>
<reference evidence="1" key="3">
    <citation type="submission" date="2010-09" db="EMBL/GenBank/DDBJ databases">
        <title>Annotation of Gaeumannomyces graminis var. tritici R3-111a-1.</title>
        <authorList>
            <consortium name="The Broad Institute Genome Sequencing Platform"/>
            <person name="Ma L.-J."/>
            <person name="Dead R."/>
            <person name="Young S.K."/>
            <person name="Zeng Q."/>
            <person name="Gargeya S."/>
            <person name="Fitzgerald M."/>
            <person name="Haas B."/>
            <person name="Abouelleil A."/>
            <person name="Alvarado L."/>
            <person name="Arachchi H.M."/>
            <person name="Berlin A."/>
            <person name="Brown A."/>
            <person name="Chapman S.B."/>
            <person name="Chen Z."/>
            <person name="Dunbar C."/>
            <person name="Freedman E."/>
            <person name="Gearin G."/>
            <person name="Gellesch M."/>
            <person name="Goldberg J."/>
            <person name="Griggs A."/>
            <person name="Gujja S."/>
            <person name="Heiman D."/>
            <person name="Howarth C."/>
            <person name="Larson L."/>
            <person name="Lui A."/>
            <person name="MacDonald P.J.P."/>
            <person name="Mehta T."/>
            <person name="Montmayeur A."/>
            <person name="Murphy C."/>
            <person name="Neiman D."/>
            <person name="Pearson M."/>
            <person name="Priest M."/>
            <person name="Roberts A."/>
            <person name="Saif S."/>
            <person name="Shea T."/>
            <person name="Shenoy N."/>
            <person name="Sisk P."/>
            <person name="Stolte C."/>
            <person name="Sykes S."/>
            <person name="Yandava C."/>
            <person name="Wortman J."/>
            <person name="Nusbaum C."/>
            <person name="Birren B."/>
        </authorList>
    </citation>
    <scope>NUCLEOTIDE SEQUENCE</scope>
    <source>
        <strain evidence="1">R3-111a-1</strain>
    </source>
</reference>
<name>J3NYW7_GAET3</name>
<organism evidence="1">
    <name type="scientific">Gaeumannomyces tritici (strain R3-111a-1)</name>
    <name type="common">Wheat and barley take-all root rot fungus</name>
    <name type="synonym">Gaeumannomyces graminis var. tritici</name>
    <dbReference type="NCBI Taxonomy" id="644352"/>
    <lineage>
        <taxon>Eukaryota</taxon>
        <taxon>Fungi</taxon>
        <taxon>Dikarya</taxon>
        <taxon>Ascomycota</taxon>
        <taxon>Pezizomycotina</taxon>
        <taxon>Sordariomycetes</taxon>
        <taxon>Sordariomycetidae</taxon>
        <taxon>Magnaporthales</taxon>
        <taxon>Magnaporthaceae</taxon>
        <taxon>Gaeumannomyces</taxon>
    </lineage>
</organism>
<dbReference type="Proteomes" id="UP000006039">
    <property type="component" value="Unassembled WGS sequence"/>
</dbReference>
<dbReference type="AlphaFoldDB" id="J3NYW7"/>
<reference evidence="3" key="1">
    <citation type="submission" date="2010-07" db="EMBL/GenBank/DDBJ databases">
        <title>The genome sequence of Gaeumannomyces graminis var. tritici strain R3-111a-1.</title>
        <authorList>
            <consortium name="The Broad Institute Genome Sequencing Platform"/>
            <person name="Ma L.-J."/>
            <person name="Dead R."/>
            <person name="Young S."/>
            <person name="Zeng Q."/>
            <person name="Koehrsen M."/>
            <person name="Alvarado L."/>
            <person name="Berlin A."/>
            <person name="Chapman S.B."/>
            <person name="Chen Z."/>
            <person name="Freedman E."/>
            <person name="Gellesch M."/>
            <person name="Goldberg J."/>
            <person name="Griggs A."/>
            <person name="Gujja S."/>
            <person name="Heilman E.R."/>
            <person name="Heiman D."/>
            <person name="Hepburn T."/>
            <person name="Howarth C."/>
            <person name="Jen D."/>
            <person name="Larson L."/>
            <person name="Mehta T."/>
            <person name="Neiman D."/>
            <person name="Pearson M."/>
            <person name="Roberts A."/>
            <person name="Saif S."/>
            <person name="Shea T."/>
            <person name="Shenoy N."/>
            <person name="Sisk P."/>
            <person name="Stolte C."/>
            <person name="Sykes S."/>
            <person name="Walk T."/>
            <person name="White J."/>
            <person name="Yandava C."/>
            <person name="Haas B."/>
            <person name="Nusbaum C."/>
            <person name="Birren B."/>
        </authorList>
    </citation>
    <scope>NUCLEOTIDE SEQUENCE [LARGE SCALE GENOMIC DNA]</scope>
    <source>
        <strain evidence="3">R3-111a-1</strain>
    </source>
</reference>
<proteinExistence type="predicted"/>
<gene>
    <name evidence="2" type="primary">20346927</name>
    <name evidence="1" type="ORF">GGTG_06469</name>
</gene>
<dbReference type="STRING" id="644352.J3NYW7"/>
<dbReference type="HOGENOM" id="CLU_029473_0_1_1"/>